<sequence length="93" mass="11417">MVKIIFKYYFDVNFFNLIYSFLLSLLFFNFYLMPIIFASIGTIFGIFSFQYFYCNEYYFYHNKGFTKKRLNLIVLFLNVFISTIVFITYQLIK</sequence>
<gene>
    <name evidence="2" type="ORF">D0817_13235</name>
</gene>
<dbReference type="EMBL" id="QWDM01000007">
    <property type="protein sequence ID" value="RUT70134.1"/>
    <property type="molecule type" value="Genomic_DNA"/>
</dbReference>
<evidence type="ECO:0000313" key="2">
    <source>
        <dbReference type="EMBL" id="RUT70134.1"/>
    </source>
</evidence>
<feature type="transmembrane region" description="Helical" evidence="1">
    <location>
        <begin position="72"/>
        <end position="92"/>
    </location>
</feature>
<proteinExistence type="predicted"/>
<name>A0A434A760_9FLAO</name>
<feature type="transmembrane region" description="Helical" evidence="1">
    <location>
        <begin position="12"/>
        <end position="30"/>
    </location>
</feature>
<dbReference type="Proteomes" id="UP000288102">
    <property type="component" value="Unassembled WGS sequence"/>
</dbReference>
<keyword evidence="1" id="KW-0812">Transmembrane</keyword>
<organism evidence="2 3">
    <name type="scientific">Flavobacterium cupreum</name>
    <dbReference type="NCBI Taxonomy" id="2133766"/>
    <lineage>
        <taxon>Bacteria</taxon>
        <taxon>Pseudomonadati</taxon>
        <taxon>Bacteroidota</taxon>
        <taxon>Flavobacteriia</taxon>
        <taxon>Flavobacteriales</taxon>
        <taxon>Flavobacteriaceae</taxon>
        <taxon>Flavobacterium</taxon>
    </lineage>
</organism>
<keyword evidence="1" id="KW-0472">Membrane</keyword>
<protein>
    <submittedName>
        <fullName evidence="2">Uncharacterized protein</fullName>
    </submittedName>
</protein>
<accession>A0A434A760</accession>
<dbReference type="AlphaFoldDB" id="A0A434A760"/>
<keyword evidence="1" id="KW-1133">Transmembrane helix</keyword>
<feature type="transmembrane region" description="Helical" evidence="1">
    <location>
        <begin position="36"/>
        <end position="60"/>
    </location>
</feature>
<keyword evidence="3" id="KW-1185">Reference proteome</keyword>
<evidence type="ECO:0000256" key="1">
    <source>
        <dbReference type="SAM" id="Phobius"/>
    </source>
</evidence>
<reference evidence="3" key="1">
    <citation type="journal article" date="2019" name="Syst. Appl. Microbiol.">
        <title>Flavobacterium circumlabens sp. nov. and Flavobacterium cupreum sp. nov., two psychrotrophic species isolated from Antarctic environmental samples.</title>
        <authorList>
            <person name="Kralova S."/>
            <person name="Busse H.-J."/>
            <person name="Svec P."/>
            <person name="Maslanova I."/>
            <person name="Stankova E."/>
            <person name="Bartak M."/>
            <person name="Sedlacek I."/>
        </authorList>
    </citation>
    <scope>NUCLEOTIDE SEQUENCE [LARGE SCALE GENOMIC DNA]</scope>
    <source>
        <strain evidence="3">CCM 8825</strain>
    </source>
</reference>
<comment type="caution">
    <text evidence="2">The sequence shown here is derived from an EMBL/GenBank/DDBJ whole genome shotgun (WGS) entry which is preliminary data.</text>
</comment>
<evidence type="ECO:0000313" key="3">
    <source>
        <dbReference type="Proteomes" id="UP000288102"/>
    </source>
</evidence>